<sequence length="94" mass="10154">MKLVFLAFLLMFLSISAMGADPLGIDMRSDGYGSPHEKLKHAVYTVNIMGRRGGIGGDIHKGKEMLRNGKGVAPRPPTASSYRPYPPSPPDILS</sequence>
<evidence type="ECO:0000256" key="2">
    <source>
        <dbReference type="SAM" id="SignalP"/>
    </source>
</evidence>
<organism evidence="3">
    <name type="scientific">Vitis vinifera</name>
    <name type="common">Grape</name>
    <dbReference type="NCBI Taxonomy" id="29760"/>
    <lineage>
        <taxon>Eukaryota</taxon>
        <taxon>Viridiplantae</taxon>
        <taxon>Streptophyta</taxon>
        <taxon>Embryophyta</taxon>
        <taxon>Tracheophyta</taxon>
        <taxon>Spermatophyta</taxon>
        <taxon>Magnoliopsida</taxon>
        <taxon>eudicotyledons</taxon>
        <taxon>Gunneridae</taxon>
        <taxon>Pentapetalae</taxon>
        <taxon>rosids</taxon>
        <taxon>Vitales</taxon>
        <taxon>Vitaceae</taxon>
        <taxon>Viteae</taxon>
        <taxon>Vitis</taxon>
    </lineage>
</organism>
<protein>
    <submittedName>
        <fullName evidence="3">Uncharacterized protein</fullName>
    </submittedName>
</protein>
<reference evidence="3" key="1">
    <citation type="journal article" date="2007" name="PLoS ONE">
        <title>The first genome sequence of an elite grapevine cultivar (Pinot noir Vitis vinifera L.): coping with a highly heterozygous genome.</title>
        <authorList>
            <person name="Velasco R."/>
            <person name="Zharkikh A."/>
            <person name="Troggio M."/>
            <person name="Cartwright D.A."/>
            <person name="Cestaro A."/>
            <person name="Pruss D."/>
            <person name="Pindo M."/>
            <person name="FitzGerald L.M."/>
            <person name="Vezzulli S."/>
            <person name="Reid J."/>
            <person name="Malacarne G."/>
            <person name="Iliev D."/>
            <person name="Coppola G."/>
            <person name="Wardell B."/>
            <person name="Micheletti D."/>
            <person name="Macalma T."/>
            <person name="Facci M."/>
            <person name="Mitchell J.T."/>
            <person name="Perazzolli M."/>
            <person name="Eldredge G."/>
            <person name="Gatto P."/>
            <person name="Oyzerski R."/>
            <person name="Moretto M."/>
            <person name="Gutin N."/>
            <person name="Stefanini M."/>
            <person name="Chen Y."/>
            <person name="Segala C."/>
            <person name="Davenport C."/>
            <person name="Dematte L."/>
            <person name="Mraz A."/>
            <person name="Battilana J."/>
            <person name="Stormo K."/>
            <person name="Costa F."/>
            <person name="Tao Q."/>
            <person name="Si-Ammour A."/>
            <person name="Harkins T."/>
            <person name="Lackey A."/>
            <person name="Perbost C."/>
            <person name="Taillon B."/>
            <person name="Stella A."/>
            <person name="Solovyev V."/>
            <person name="Fawcett J.A."/>
            <person name="Sterck L."/>
            <person name="Vandepoele K."/>
            <person name="Grando S.M."/>
            <person name="Toppo S."/>
            <person name="Moser C."/>
            <person name="Lanchbury J."/>
            <person name="Bogden R."/>
            <person name="Skolnick M."/>
            <person name="Sgaramella V."/>
            <person name="Bhatnagar S.K."/>
            <person name="Fontana P."/>
            <person name="Gutin A."/>
            <person name="Van de Peer Y."/>
            <person name="Salamini F."/>
            <person name="Viola R."/>
        </authorList>
    </citation>
    <scope>NUCLEOTIDE SEQUENCE</scope>
</reference>
<evidence type="ECO:0000256" key="1">
    <source>
        <dbReference type="SAM" id="MobiDB-lite"/>
    </source>
</evidence>
<dbReference type="AlphaFoldDB" id="A5AJM1"/>
<evidence type="ECO:0000313" key="3">
    <source>
        <dbReference type="EMBL" id="CAN80147.1"/>
    </source>
</evidence>
<proteinExistence type="predicted"/>
<accession>A5AJM1</accession>
<name>A5AJM1_VITVI</name>
<dbReference type="EMBL" id="AM428299">
    <property type="protein sequence ID" value="CAN80147.1"/>
    <property type="molecule type" value="Genomic_DNA"/>
</dbReference>
<feature type="chain" id="PRO_5002678104" evidence="2">
    <location>
        <begin position="20"/>
        <end position="94"/>
    </location>
</feature>
<feature type="signal peptide" evidence="2">
    <location>
        <begin position="1"/>
        <end position="19"/>
    </location>
</feature>
<gene>
    <name evidence="3" type="ORF">VITISV_035384</name>
</gene>
<keyword evidence="2" id="KW-0732">Signal</keyword>
<feature type="region of interest" description="Disordered" evidence="1">
    <location>
        <begin position="59"/>
        <end position="94"/>
    </location>
</feature>
<feature type="compositionally biased region" description="Pro residues" evidence="1">
    <location>
        <begin position="84"/>
        <end position="94"/>
    </location>
</feature>